<keyword evidence="1" id="KW-0496">Mitochondrion</keyword>
<organism evidence="1">
    <name type="scientific">Raphanus sativus</name>
    <name type="common">Radish</name>
    <name type="synonym">Raphanus raphanistrum var. sativus</name>
    <dbReference type="NCBI Taxonomy" id="3726"/>
    <lineage>
        <taxon>Eukaryota</taxon>
        <taxon>Viridiplantae</taxon>
        <taxon>Streptophyta</taxon>
        <taxon>Embryophyta</taxon>
        <taxon>Tracheophyta</taxon>
        <taxon>Spermatophyta</taxon>
        <taxon>Magnoliopsida</taxon>
        <taxon>eudicotyledons</taxon>
        <taxon>Gunneridae</taxon>
        <taxon>Pentapetalae</taxon>
        <taxon>rosids</taxon>
        <taxon>malvids</taxon>
        <taxon>Brassicales</taxon>
        <taxon>Brassicaceae</taxon>
        <taxon>Brassiceae</taxon>
        <taxon>Raphanus</taxon>
    </lineage>
</organism>
<proteinExistence type="predicted"/>
<gene>
    <name evidence="1" type="primary">orf86b</name>
</gene>
<sequence>MYSVSKMDFRSFEGSAHRWYEYLFSFDYTFNTLMVCQWDRLVFMNLESAQKSVICRRCKNNLELYRTLKRSNVAIDSDHTIPRKLI</sequence>
<evidence type="ECO:0000313" key="1">
    <source>
        <dbReference type="EMBL" id="QGW48466.1"/>
    </source>
</evidence>
<dbReference type="AlphaFoldDB" id="A0A650GPJ2"/>
<reference evidence="1" key="1">
    <citation type="submission" date="2019-06" db="EMBL/GenBank/DDBJ databases">
        <title>Complete mitochondrial genome sequencing of NWB CMS and Normal type.</title>
        <authorList>
            <person name="Zhang L."/>
            <person name="Wang Q."/>
            <person name="Wang Y."/>
        </authorList>
    </citation>
    <scope>NUCLEOTIDE SEQUENCE</scope>
    <source>
        <strain evidence="1">YB-A</strain>
    </source>
</reference>
<protein>
    <submittedName>
        <fullName evidence="1">Uncharacterized protein</fullName>
    </submittedName>
</protein>
<geneLocation type="mitochondrion" evidence="1"/>
<name>A0A650GPJ2_RAPSA</name>
<accession>A0A650GPJ2</accession>
<dbReference type="EMBL" id="MN056360">
    <property type="protein sequence ID" value="QGW48466.1"/>
    <property type="molecule type" value="Genomic_DNA"/>
</dbReference>